<dbReference type="RefSeq" id="XP_051443203.1">
    <property type="nucleotide sequence ID" value="XM_051590256.1"/>
</dbReference>
<keyword evidence="3" id="KW-1185">Reference proteome</keyword>
<sequence length="263" mass="30390">MTSSKISILLSLPSENIYQVLDNVDINDVWTMSQVCQVYRRFSFYILSRRYRLDLTYSDSTLFGLRACLIRSIRRAANRTILEPKPAYIDLAPKLAHYIRYRGSGSDNDMQRADTIVRMFVEHIVHTHHNYSLSWYLQRQLARLHEQYPIATLLQTNLSTVMASPCQYNHEAIKSIATFLITNATTCPEIPLADSFIFNTFETMCDIAMNTSSSPKDRKLLVDTLGRVVFEMPIRGPVGRQMRQRLDRLNYTSPVDTTPFTDM</sequence>
<gene>
    <name evidence="2" type="ORF">K450DRAFT_248634</name>
</gene>
<evidence type="ECO:0000313" key="2">
    <source>
        <dbReference type="EMBL" id="KAI8578199.1"/>
    </source>
</evidence>
<dbReference type="SUPFAM" id="SSF81383">
    <property type="entry name" value="F-box domain"/>
    <property type="match status" value="1"/>
</dbReference>
<dbReference type="InterPro" id="IPR036047">
    <property type="entry name" value="F-box-like_dom_sf"/>
</dbReference>
<name>A0AAD5E7E5_UMBRA</name>
<reference evidence="2" key="2">
    <citation type="journal article" date="2022" name="Proc. Natl. Acad. Sci. U.S.A.">
        <title>Diploid-dominant life cycles characterize the early evolution of Fungi.</title>
        <authorList>
            <person name="Amses K.R."/>
            <person name="Simmons D.R."/>
            <person name="Longcore J.E."/>
            <person name="Mondo S.J."/>
            <person name="Seto K."/>
            <person name="Jeronimo G.H."/>
            <person name="Bonds A.E."/>
            <person name="Quandt C.A."/>
            <person name="Davis W.J."/>
            <person name="Chang Y."/>
            <person name="Federici B.A."/>
            <person name="Kuo A."/>
            <person name="LaButti K."/>
            <person name="Pangilinan J."/>
            <person name="Andreopoulos W."/>
            <person name="Tritt A."/>
            <person name="Riley R."/>
            <person name="Hundley H."/>
            <person name="Johnson J."/>
            <person name="Lipzen A."/>
            <person name="Barry K."/>
            <person name="Lang B.F."/>
            <person name="Cuomo C.A."/>
            <person name="Buchler N.E."/>
            <person name="Grigoriev I.V."/>
            <person name="Spatafora J.W."/>
            <person name="Stajich J.E."/>
            <person name="James T.Y."/>
        </authorList>
    </citation>
    <scope>NUCLEOTIDE SEQUENCE</scope>
    <source>
        <strain evidence="2">AG</strain>
    </source>
</reference>
<dbReference type="InterPro" id="IPR001810">
    <property type="entry name" value="F-box_dom"/>
</dbReference>
<dbReference type="AlphaFoldDB" id="A0AAD5E7E5"/>
<evidence type="ECO:0000313" key="3">
    <source>
        <dbReference type="Proteomes" id="UP001206595"/>
    </source>
</evidence>
<accession>A0AAD5E7E5</accession>
<dbReference type="GeneID" id="75915600"/>
<proteinExistence type="predicted"/>
<feature type="domain" description="F-box" evidence="1">
    <location>
        <begin position="6"/>
        <end position="60"/>
    </location>
</feature>
<organism evidence="2 3">
    <name type="scientific">Umbelopsis ramanniana AG</name>
    <dbReference type="NCBI Taxonomy" id="1314678"/>
    <lineage>
        <taxon>Eukaryota</taxon>
        <taxon>Fungi</taxon>
        <taxon>Fungi incertae sedis</taxon>
        <taxon>Mucoromycota</taxon>
        <taxon>Mucoromycotina</taxon>
        <taxon>Umbelopsidomycetes</taxon>
        <taxon>Umbelopsidales</taxon>
        <taxon>Umbelopsidaceae</taxon>
        <taxon>Umbelopsis</taxon>
    </lineage>
</organism>
<protein>
    <recommendedName>
        <fullName evidence="1">F-box domain-containing protein</fullName>
    </recommendedName>
</protein>
<dbReference type="PROSITE" id="PS50181">
    <property type="entry name" value="FBOX"/>
    <property type="match status" value="1"/>
</dbReference>
<evidence type="ECO:0000259" key="1">
    <source>
        <dbReference type="PROSITE" id="PS50181"/>
    </source>
</evidence>
<reference evidence="2" key="1">
    <citation type="submission" date="2021-06" db="EMBL/GenBank/DDBJ databases">
        <authorList>
            <consortium name="DOE Joint Genome Institute"/>
            <person name="Mondo S.J."/>
            <person name="Amses K.R."/>
            <person name="Simmons D.R."/>
            <person name="Longcore J.E."/>
            <person name="Seto K."/>
            <person name="Alves G.H."/>
            <person name="Bonds A.E."/>
            <person name="Quandt C.A."/>
            <person name="Davis W.J."/>
            <person name="Chang Y."/>
            <person name="Letcher P.M."/>
            <person name="Powell M.J."/>
            <person name="Kuo A."/>
            <person name="Labutti K."/>
            <person name="Pangilinan J."/>
            <person name="Andreopoulos W."/>
            <person name="Tritt A."/>
            <person name="Riley R."/>
            <person name="Hundley H."/>
            <person name="Johnson J."/>
            <person name="Lipzen A."/>
            <person name="Barry K."/>
            <person name="Berbee M.L."/>
            <person name="Buchler N.E."/>
            <person name="Grigoriev I.V."/>
            <person name="Spatafora J.W."/>
            <person name="Stajich J.E."/>
            <person name="James T.Y."/>
        </authorList>
    </citation>
    <scope>NUCLEOTIDE SEQUENCE</scope>
    <source>
        <strain evidence="2">AG</strain>
    </source>
</reference>
<comment type="caution">
    <text evidence="2">The sequence shown here is derived from an EMBL/GenBank/DDBJ whole genome shotgun (WGS) entry which is preliminary data.</text>
</comment>
<dbReference type="EMBL" id="MU620932">
    <property type="protein sequence ID" value="KAI8578199.1"/>
    <property type="molecule type" value="Genomic_DNA"/>
</dbReference>
<dbReference type="Proteomes" id="UP001206595">
    <property type="component" value="Unassembled WGS sequence"/>
</dbReference>